<dbReference type="Proteomes" id="UP000663870">
    <property type="component" value="Unassembled WGS sequence"/>
</dbReference>
<keyword evidence="5" id="KW-1185">Reference proteome</keyword>
<proteinExistence type="predicted"/>
<evidence type="ECO:0000313" key="5">
    <source>
        <dbReference type="Proteomes" id="UP000663870"/>
    </source>
</evidence>
<name>A0A815EGE9_9BILA</name>
<dbReference type="EMBL" id="CAJNOH010000696">
    <property type="protein sequence ID" value="CAF1106224.1"/>
    <property type="molecule type" value="Genomic_DNA"/>
</dbReference>
<comment type="caution">
    <text evidence="4">The sequence shown here is derived from an EMBL/GenBank/DDBJ whole genome shotgun (WGS) entry which is preliminary data.</text>
</comment>
<protein>
    <submittedName>
        <fullName evidence="4">Uncharacterized protein</fullName>
    </submittedName>
</protein>
<dbReference type="AlphaFoldDB" id="A0A815EGE9"/>
<reference evidence="4" key="1">
    <citation type="submission" date="2021-02" db="EMBL/GenBank/DDBJ databases">
        <authorList>
            <person name="Nowell W R."/>
        </authorList>
    </citation>
    <scope>NUCLEOTIDE SEQUENCE</scope>
</reference>
<dbReference type="Proteomes" id="UP000663854">
    <property type="component" value="Unassembled WGS sequence"/>
</dbReference>
<evidence type="ECO:0000313" key="2">
    <source>
        <dbReference type="EMBL" id="CAF1106224.1"/>
    </source>
</evidence>
<organism evidence="4 5">
    <name type="scientific">Rotaria sordida</name>
    <dbReference type="NCBI Taxonomy" id="392033"/>
    <lineage>
        <taxon>Eukaryota</taxon>
        <taxon>Metazoa</taxon>
        <taxon>Spiralia</taxon>
        <taxon>Gnathifera</taxon>
        <taxon>Rotifera</taxon>
        <taxon>Eurotatoria</taxon>
        <taxon>Bdelloidea</taxon>
        <taxon>Philodinida</taxon>
        <taxon>Philodinidae</taxon>
        <taxon>Rotaria</taxon>
    </lineage>
</organism>
<evidence type="ECO:0000313" key="1">
    <source>
        <dbReference type="EMBL" id="CAF1101002.1"/>
    </source>
</evidence>
<evidence type="ECO:0000313" key="4">
    <source>
        <dbReference type="EMBL" id="CAF1314427.1"/>
    </source>
</evidence>
<sequence>MHATLIIFIDREEQNSNYTDITTGEYLMNSNISHALNAECNTFLDAHNMAYRKAMKYLKVDTTNEQREDQVHGGVLLLNKLLRVSDIKFENICQDLIHPYCAPKPKPVSYKAVL</sequence>
<accession>A0A815EGE9</accession>
<gene>
    <name evidence="3" type="ORF">JXQ802_LOCUS29763</name>
    <name evidence="4" type="ORF">JXQ802_LOCUS30199</name>
    <name evidence="1" type="ORF">PYM288_LOCUS19673</name>
    <name evidence="2" type="ORF">PYM288_LOCUS19940</name>
</gene>
<dbReference type="EMBL" id="CAJNOL010001215">
    <property type="protein sequence ID" value="CAF1314427.1"/>
    <property type="molecule type" value="Genomic_DNA"/>
</dbReference>
<dbReference type="EMBL" id="CAJNOH010000674">
    <property type="protein sequence ID" value="CAF1101002.1"/>
    <property type="molecule type" value="Genomic_DNA"/>
</dbReference>
<evidence type="ECO:0000313" key="3">
    <source>
        <dbReference type="EMBL" id="CAF1306137.1"/>
    </source>
</evidence>
<dbReference type="EMBL" id="CAJNOL010001179">
    <property type="protein sequence ID" value="CAF1306137.1"/>
    <property type="molecule type" value="Genomic_DNA"/>
</dbReference>